<organism evidence="1 2">
    <name type="scientific">Alteromonas macleodii</name>
    <name type="common">Pseudoalteromonas macleodii</name>
    <dbReference type="NCBI Taxonomy" id="28108"/>
    <lineage>
        <taxon>Bacteria</taxon>
        <taxon>Pseudomonadati</taxon>
        <taxon>Pseudomonadota</taxon>
        <taxon>Gammaproteobacteria</taxon>
        <taxon>Alteromonadales</taxon>
        <taxon>Alteromonadaceae</taxon>
        <taxon>Alteromonas/Salinimonas group</taxon>
        <taxon>Alteromonas</taxon>
    </lineage>
</organism>
<dbReference type="Gene3D" id="2.160.20.10">
    <property type="entry name" value="Single-stranded right-handed beta-helix, Pectin lyase-like"/>
    <property type="match status" value="1"/>
</dbReference>
<dbReference type="SUPFAM" id="SSF51126">
    <property type="entry name" value="Pectin lyase-like"/>
    <property type="match status" value="1"/>
</dbReference>
<accession>A0A6T9Y3N8</accession>
<dbReference type="AlphaFoldDB" id="A0A6T9Y3N8"/>
<evidence type="ECO:0000313" key="2">
    <source>
        <dbReference type="Proteomes" id="UP000509458"/>
    </source>
</evidence>
<dbReference type="GO" id="GO:0033952">
    <property type="term" value="F:iota-carrageenase activity"/>
    <property type="evidence" value="ECO:0007669"/>
    <property type="project" value="UniProtKB-EC"/>
</dbReference>
<dbReference type="RefSeq" id="WP_179983871.1">
    <property type="nucleotide sequence ID" value="NZ_LR812090.1"/>
</dbReference>
<dbReference type="InterPro" id="IPR011050">
    <property type="entry name" value="Pectin_lyase_fold/virulence"/>
</dbReference>
<reference evidence="1 2" key="1">
    <citation type="submission" date="2020-06" db="EMBL/GenBank/DDBJ databases">
        <authorList>
            <person name="Duchaud E."/>
        </authorList>
    </citation>
    <scope>NUCLEOTIDE SEQUENCE [LARGE SCALE GENOMIC DNA]</scope>
    <source>
        <strain evidence="1">Alteromonas fortis</strain>
    </source>
</reference>
<sequence>MLRLSNYVTIVLFIFICLPTTASPEKLFYKAPTHFGVTKYFVNDYSADNDPKTDDTRLFQRAIDDIWKQGGGKLVVEKGKYSLLNVVLKSNVHIEIEAGTVIFPYLDPTPNNRFLKKAYAIFELTSKYAEPLKSVSIRGLGGDFIVDISTAINKKNRVFFIKNVQNFLISNVEILDDYSKFSAFVLNGEYVGQRILGPKNGEIRNARVLGADYGYGLVQAQLGESILFQNLYGLGGATLRLESHTKNLRDLTKFTPLNNIRANNIKCEKGNAAFMVSPHFVKNGQFNVDNIKAKGCGWAVRTSNGFTTKEEKSLGLYAGSFSAKSTIRNVSAQFGEYYAQIKPKHYRYIPCVLVANIDRKAISKATGKSFVGPSIGVVLLDTDYQSFMGSDEILRSDGFYPEQQLVMGDKTSKDLCKSIPFQNNSNT</sequence>
<proteinExistence type="predicted"/>
<evidence type="ECO:0000313" key="1">
    <source>
        <dbReference type="EMBL" id="CAB9494523.1"/>
    </source>
</evidence>
<keyword evidence="1" id="KW-0378">Hydrolase</keyword>
<protein>
    <submittedName>
        <fullName evidence="1">Iota-carrageenase, family GH82</fullName>
        <ecNumber evidence="1">3.2.1.157</ecNumber>
    </submittedName>
</protein>
<dbReference type="Proteomes" id="UP000509458">
    <property type="component" value="Chromosome"/>
</dbReference>
<gene>
    <name evidence="1" type="primary">cgiA</name>
    <name evidence="1" type="ORF">ALFOR1_31514</name>
</gene>
<keyword evidence="1" id="KW-0326">Glycosidase</keyword>
<dbReference type="EMBL" id="LR812090">
    <property type="protein sequence ID" value="CAB9494523.1"/>
    <property type="molecule type" value="Genomic_DNA"/>
</dbReference>
<dbReference type="InterPro" id="IPR012334">
    <property type="entry name" value="Pectin_lyas_fold"/>
</dbReference>
<name>A0A6T9Y3N8_ALTMA</name>
<dbReference type="EC" id="3.2.1.157" evidence="1"/>